<proteinExistence type="predicted"/>
<reference evidence="5" key="1">
    <citation type="journal article" date="2020" name="mSystems">
        <title>Genome- and Community-Level Interaction Insights into Carbon Utilization and Element Cycling Functions of Hydrothermarchaeota in Hydrothermal Sediment.</title>
        <authorList>
            <person name="Zhou Z."/>
            <person name="Liu Y."/>
            <person name="Xu W."/>
            <person name="Pan J."/>
            <person name="Luo Z.H."/>
            <person name="Li M."/>
        </authorList>
    </citation>
    <scope>NUCLEOTIDE SEQUENCE [LARGE SCALE GENOMIC DNA]</scope>
    <source>
        <strain evidence="5">SpSt-697</strain>
    </source>
</reference>
<dbReference type="EMBL" id="DTDR01000099">
    <property type="protein sequence ID" value="HGK63695.1"/>
    <property type="molecule type" value="Genomic_DNA"/>
</dbReference>
<feature type="domain" description="Photosynthesis system II assembly factor Ycf48/Hcf136-like" evidence="4">
    <location>
        <begin position="19"/>
        <end position="92"/>
    </location>
</feature>
<protein>
    <recommendedName>
        <fullName evidence="4">Photosynthesis system II assembly factor Ycf48/Hcf136-like domain-containing protein</fullName>
    </recommendedName>
</protein>
<dbReference type="PANTHER" id="PTHR47199">
    <property type="entry name" value="PHOTOSYSTEM II STABILITY/ASSEMBLY FACTOR HCF136, CHLOROPLASTIC"/>
    <property type="match status" value="1"/>
</dbReference>
<evidence type="ECO:0000256" key="1">
    <source>
        <dbReference type="ARBA" id="ARBA00022531"/>
    </source>
</evidence>
<evidence type="ECO:0000256" key="3">
    <source>
        <dbReference type="SAM" id="SignalP"/>
    </source>
</evidence>
<feature type="domain" description="Photosynthesis system II assembly factor Ycf48/Hcf136-like" evidence="4">
    <location>
        <begin position="239"/>
        <end position="299"/>
    </location>
</feature>
<dbReference type="InterPro" id="IPR028203">
    <property type="entry name" value="PSII_CF48-like_dom"/>
</dbReference>
<keyword evidence="3" id="KW-0732">Signal</keyword>
<name>A0A7V3ZVG4_UNCW3</name>
<gene>
    <name evidence="5" type="ORF">ENU74_03795</name>
</gene>
<dbReference type="GO" id="GO:0015979">
    <property type="term" value="P:photosynthesis"/>
    <property type="evidence" value="ECO:0007669"/>
    <property type="project" value="UniProtKB-KW"/>
</dbReference>
<dbReference type="AlphaFoldDB" id="A0A7V3ZVG4"/>
<comment type="caution">
    <text evidence="5">The sequence shown here is derived from an EMBL/GenBank/DDBJ whole genome shotgun (WGS) entry which is preliminary data.</text>
</comment>
<keyword evidence="2" id="KW-0604">Photosystem II</keyword>
<sequence length="357" mass="39926">MKKLLIFLVFSFIFADWTIQNSSVSVTLYSLSFPTDTMLGYACGENGTIIKTTNSGQNWSRLSVSLSENLYSIFFVNETIGYACGRNGKVIKTTNGGENWQNLVTEITENLYQLHFISPDTGFIAGDNGMVLRTYDGGQTFDYLSVSPINPFDLRGISVVANGRIVYAVGLSGSIFKTTDYGNNWVQLNSQTRANLFKVIFLNPNIGYVCSESGYVLKTTDGNNFTRLNVASPQPLYGIHFISSQVGYVCGGNGLVYKTTNGGENWEREYTGVGENLYYIFFKTEDIGWACGRNGLIIKRYLPSAITENKNEKTILKIKNNNLFLSTGQIIRNNNKLNKGIYFIKNNKKFKKIIKLN</sequence>
<organism evidence="5">
    <name type="scientific">candidate division WOR-3 bacterium</name>
    <dbReference type="NCBI Taxonomy" id="2052148"/>
    <lineage>
        <taxon>Bacteria</taxon>
        <taxon>Bacteria division WOR-3</taxon>
    </lineage>
</organism>
<evidence type="ECO:0000259" key="4">
    <source>
        <dbReference type="Pfam" id="PF14870"/>
    </source>
</evidence>
<evidence type="ECO:0000313" key="5">
    <source>
        <dbReference type="EMBL" id="HGK63695.1"/>
    </source>
</evidence>
<dbReference type="Gene3D" id="2.130.10.10">
    <property type="entry name" value="YVTN repeat-like/Quinoprotein amine dehydrogenase"/>
    <property type="match status" value="2"/>
</dbReference>
<dbReference type="GO" id="GO:0009523">
    <property type="term" value="C:photosystem II"/>
    <property type="evidence" value="ECO:0007669"/>
    <property type="project" value="UniProtKB-KW"/>
</dbReference>
<dbReference type="SUPFAM" id="SSF110296">
    <property type="entry name" value="Oligoxyloglucan reducing end-specific cellobiohydrolase"/>
    <property type="match status" value="1"/>
</dbReference>
<accession>A0A7V3ZVG4</accession>
<keyword evidence="1" id="KW-0602">Photosynthesis</keyword>
<dbReference type="InterPro" id="IPR015943">
    <property type="entry name" value="WD40/YVTN_repeat-like_dom_sf"/>
</dbReference>
<evidence type="ECO:0000256" key="2">
    <source>
        <dbReference type="ARBA" id="ARBA00023276"/>
    </source>
</evidence>
<feature type="domain" description="Photosynthesis system II assembly factor Ycf48/Hcf136-like" evidence="4">
    <location>
        <begin position="98"/>
        <end position="188"/>
    </location>
</feature>
<feature type="chain" id="PRO_5031529737" description="Photosynthesis system II assembly factor Ycf48/Hcf136-like domain-containing protein" evidence="3">
    <location>
        <begin position="16"/>
        <end position="357"/>
    </location>
</feature>
<dbReference type="Pfam" id="PF14870">
    <property type="entry name" value="PSII_BNR"/>
    <property type="match status" value="3"/>
</dbReference>
<dbReference type="PANTHER" id="PTHR47199:SF2">
    <property type="entry name" value="PHOTOSYSTEM II STABILITY_ASSEMBLY FACTOR HCF136, CHLOROPLASTIC"/>
    <property type="match status" value="1"/>
</dbReference>
<feature type="signal peptide" evidence="3">
    <location>
        <begin position="1"/>
        <end position="15"/>
    </location>
</feature>